<feature type="coiled-coil region" evidence="1">
    <location>
        <begin position="75"/>
        <end position="136"/>
    </location>
</feature>
<evidence type="ECO:0000256" key="1">
    <source>
        <dbReference type="SAM" id="Coils"/>
    </source>
</evidence>
<keyword evidence="1" id="KW-0175">Coiled coil</keyword>
<protein>
    <submittedName>
        <fullName evidence="3">Multidrug efflux pump subunit AcrA (Membrane-fusion protein)</fullName>
    </submittedName>
</protein>
<dbReference type="RefSeq" id="WP_238250052.1">
    <property type="nucleotide sequence ID" value="NZ_BPQX01000037.1"/>
</dbReference>
<accession>A0ABU0HGK5</accession>
<sequence>MSAPASDPSPLREAIARCLYEHDGSGLAGAPAWDEERLDSEHPGLRDRYRGRADALLDGPVADLLTGIAHRAQHSGEMEEELRVLRRQRIAAERERELLEANNRMLDRARKADAARAEVEATLATLQRERDVAREAEAFWQQFAFDADDLATQRLVESAEAQAAAEREAIRERAQRERIEGALRLFADRAEMMPKEGWISDLVGSNRDLPLWWFHAAQIALQRAEPAAAYKPPPQGTTGEGRCKG</sequence>
<dbReference type="EMBL" id="JAUSVV010000002">
    <property type="protein sequence ID" value="MDQ0441458.1"/>
    <property type="molecule type" value="Genomic_DNA"/>
</dbReference>
<proteinExistence type="predicted"/>
<evidence type="ECO:0000256" key="2">
    <source>
        <dbReference type="SAM" id="MobiDB-lite"/>
    </source>
</evidence>
<reference evidence="3 4" key="1">
    <citation type="submission" date="2023-07" db="EMBL/GenBank/DDBJ databases">
        <title>Genomic Encyclopedia of Type Strains, Phase IV (KMG-IV): sequencing the most valuable type-strain genomes for metagenomic binning, comparative biology and taxonomic classification.</title>
        <authorList>
            <person name="Goeker M."/>
        </authorList>
    </citation>
    <scope>NUCLEOTIDE SEQUENCE [LARGE SCALE GENOMIC DNA]</scope>
    <source>
        <strain evidence="3 4">DSM 19562</strain>
    </source>
</reference>
<feature type="region of interest" description="Disordered" evidence="2">
    <location>
        <begin position="225"/>
        <end position="245"/>
    </location>
</feature>
<keyword evidence="4" id="KW-1185">Reference proteome</keyword>
<organism evidence="3 4">
    <name type="scientific">Methylobacterium persicinum</name>
    <dbReference type="NCBI Taxonomy" id="374426"/>
    <lineage>
        <taxon>Bacteria</taxon>
        <taxon>Pseudomonadati</taxon>
        <taxon>Pseudomonadota</taxon>
        <taxon>Alphaproteobacteria</taxon>
        <taxon>Hyphomicrobiales</taxon>
        <taxon>Methylobacteriaceae</taxon>
        <taxon>Methylobacterium</taxon>
    </lineage>
</organism>
<dbReference type="Proteomes" id="UP001236369">
    <property type="component" value="Unassembled WGS sequence"/>
</dbReference>
<comment type="caution">
    <text evidence="3">The sequence shown here is derived from an EMBL/GenBank/DDBJ whole genome shotgun (WGS) entry which is preliminary data.</text>
</comment>
<name>A0ABU0HGK5_9HYPH</name>
<gene>
    <name evidence="3" type="ORF">QO016_000941</name>
</gene>
<evidence type="ECO:0000313" key="3">
    <source>
        <dbReference type="EMBL" id="MDQ0441458.1"/>
    </source>
</evidence>
<evidence type="ECO:0000313" key="4">
    <source>
        <dbReference type="Proteomes" id="UP001236369"/>
    </source>
</evidence>